<dbReference type="AlphaFoldDB" id="A0A2P6TGL8"/>
<evidence type="ECO:0000259" key="6">
    <source>
        <dbReference type="Pfam" id="PF12333"/>
    </source>
</evidence>
<keyword evidence="4" id="KW-0539">Nucleus</keyword>
<evidence type="ECO:0000259" key="7">
    <source>
        <dbReference type="Pfam" id="PF25781"/>
    </source>
</evidence>
<evidence type="ECO:0000256" key="4">
    <source>
        <dbReference type="ARBA" id="ARBA00023242"/>
    </source>
</evidence>
<comment type="similarity">
    <text evidence="3">Belongs to the IPI1/TEX10 family.</text>
</comment>
<dbReference type="SUPFAM" id="SSF48371">
    <property type="entry name" value="ARM repeat"/>
    <property type="match status" value="1"/>
</dbReference>
<dbReference type="OrthoDB" id="361362at2759"/>
<name>A0A2P6TGL8_CHLSO</name>
<evidence type="ECO:0000313" key="8">
    <source>
        <dbReference type="EMBL" id="PRW33261.1"/>
    </source>
</evidence>
<comment type="caution">
    <text evidence="8">The sequence shown here is derived from an EMBL/GenBank/DDBJ whole genome shotgun (WGS) entry which is preliminary data.</text>
</comment>
<dbReference type="Pfam" id="PF25781">
    <property type="entry name" value="TPR_TEX10"/>
    <property type="match status" value="1"/>
</dbReference>
<dbReference type="EMBL" id="LHPG02000017">
    <property type="protein sequence ID" value="PRW33261.1"/>
    <property type="molecule type" value="Genomic_DNA"/>
</dbReference>
<dbReference type="GO" id="GO:0005634">
    <property type="term" value="C:nucleus"/>
    <property type="evidence" value="ECO:0007669"/>
    <property type="project" value="UniProtKB-SubCell"/>
</dbReference>
<dbReference type="InterPro" id="IPR057949">
    <property type="entry name" value="TPR_TEX10"/>
</dbReference>
<proteinExistence type="inferred from homology"/>
<dbReference type="PANTHER" id="PTHR16056">
    <property type="entry name" value="REGULATOR OF MICROTUBULE DYNAMICS PROTEIN"/>
    <property type="match status" value="1"/>
</dbReference>
<feature type="region of interest" description="Disordered" evidence="5">
    <location>
        <begin position="451"/>
        <end position="478"/>
    </location>
</feature>
<sequence>MGKPGGRKKKNAGVGVDFKKVKHKVGKKLPRAQNQTDTNFKSRTISLAQQSMAVDREGQAVSTRNLTLKELLGQCGHYSERVRKDALQGLGQLLAAHPEELRRHATLVMEAAAERISDGEAAVRTALRELLSSTLFPALGPASLAPFVPLLMAHICAAMTHLAEPIRADALGFLELLMGCRPDLVASSSASLAPVLQHFGDLLSKGSRGRSIKAGSLASLHGVVLSLERFLSKAMTALEAPSSSSGGNAAPAEPLAQQPAVLAWRRCKWPPAAAAAAEGSGSAAGASSGAGAAASDPAEAAAAVLLGHLLDCWSEAGPSQLAEAPEFVGAQSLTAILRCCDLLLGRWGAAALAGSQQDKGSLAAALVKKVSPHFPVQRPAVKAAAAVTDQLVLLNVAAAQLLARFLPGQAAGAAAGAAGTAAGWDQPWVERLLDWFAGVMADGSALPASDDTLFGETPASAEAGGSGSGKKRQRGGREAGAALTAEVYQSALDGTLRVLPLLPPPRRAQLLQAAWQLWQRSPARGSARVRVLTFWQRLLHNPADAFCGATPGGGPLLQQGDAASWLAALPRHLFELGSSNPAASQGALRLLLGAARCAPAGSALAAALQDLQPQLAPLFVVLLAPPPGKQAAAAAGPRVHVGPLGSLPGNVQDLAVDLLFHFPTASDQLLRTAAVVCLGDAFPPATACRLLGVLAAKAAAGGADPAAFAGLLLNVLSSSSAAGLQQLSWPRHAALVAVACDAAMQLGAPEAVAASLLPPLLECASSGEGSSWAAYGLLQLCTRLAAEAAQQPWQPAGPAAAALPHLMLQLQSSCQPPAAATAGGEAGGNGGRLDGADSTALCLRLVCLLPAQLLPALLAAAAESVAASTAEQQQQLLPAALQLLAALLRQQPLHVALLEQQQAVQAALAACRAVCQAAGGDSQVGRQWQEQLRQVEVAAVAVLGGA</sequence>
<reference evidence="8 9" key="1">
    <citation type="journal article" date="2018" name="Plant J.">
        <title>Genome sequences of Chlorella sorokiniana UTEX 1602 and Micractinium conductrix SAG 241.80: implications to maltose excretion by a green alga.</title>
        <authorList>
            <person name="Arriola M.B."/>
            <person name="Velmurugan N."/>
            <person name="Zhang Y."/>
            <person name="Plunkett M.H."/>
            <person name="Hondzo H."/>
            <person name="Barney B.M."/>
        </authorList>
    </citation>
    <scope>NUCLEOTIDE SEQUENCE [LARGE SCALE GENOMIC DNA]</scope>
    <source>
        <strain evidence="9">UTEX 1602</strain>
    </source>
</reference>
<evidence type="ECO:0000256" key="2">
    <source>
        <dbReference type="ARBA" id="ARBA00004642"/>
    </source>
</evidence>
<evidence type="ECO:0000256" key="5">
    <source>
        <dbReference type="SAM" id="MobiDB-lite"/>
    </source>
</evidence>
<feature type="domain" description="TEX10-like TPR repeats" evidence="7">
    <location>
        <begin position="563"/>
        <end position="701"/>
    </location>
</feature>
<dbReference type="Proteomes" id="UP000239899">
    <property type="component" value="Unassembled WGS sequence"/>
</dbReference>
<gene>
    <name evidence="8" type="ORF">C2E21_7892</name>
</gene>
<protein>
    <submittedName>
        <fullName evidence="8">Testis-expressed sequence 10</fullName>
    </submittedName>
</protein>
<evidence type="ECO:0000313" key="9">
    <source>
        <dbReference type="Proteomes" id="UP000239899"/>
    </source>
</evidence>
<comment type="subcellular location">
    <subcellularLocation>
        <location evidence="1">Nucleus</location>
        <location evidence="1">Nucleolus</location>
    </subcellularLocation>
    <subcellularLocation>
        <location evidence="2">Nucleus</location>
        <location evidence="2">Nucleoplasm</location>
    </subcellularLocation>
</comment>
<evidence type="ECO:0000256" key="3">
    <source>
        <dbReference type="ARBA" id="ARBA00006427"/>
    </source>
</evidence>
<keyword evidence="9" id="KW-1185">Reference proteome</keyword>
<accession>A0A2P6TGL8</accession>
<dbReference type="InterPro" id="IPR016024">
    <property type="entry name" value="ARM-type_fold"/>
</dbReference>
<dbReference type="Gene3D" id="1.25.10.10">
    <property type="entry name" value="Leucine-rich Repeat Variant"/>
    <property type="match status" value="1"/>
</dbReference>
<dbReference type="STRING" id="3076.A0A2P6TGL8"/>
<organism evidence="8 9">
    <name type="scientific">Chlorella sorokiniana</name>
    <name type="common">Freshwater green alga</name>
    <dbReference type="NCBI Taxonomy" id="3076"/>
    <lineage>
        <taxon>Eukaryota</taxon>
        <taxon>Viridiplantae</taxon>
        <taxon>Chlorophyta</taxon>
        <taxon>core chlorophytes</taxon>
        <taxon>Trebouxiophyceae</taxon>
        <taxon>Chlorellales</taxon>
        <taxon>Chlorellaceae</taxon>
        <taxon>Chlorella clade</taxon>
        <taxon>Chlorella</taxon>
    </lineage>
</organism>
<dbReference type="PANTHER" id="PTHR16056:SF2">
    <property type="entry name" value="TESTIS-EXPRESSED PROTEIN 10"/>
    <property type="match status" value="1"/>
</dbReference>
<dbReference type="InterPro" id="IPR024679">
    <property type="entry name" value="Ipi1_N"/>
</dbReference>
<dbReference type="Pfam" id="PF12333">
    <property type="entry name" value="Ipi1_N"/>
    <property type="match status" value="1"/>
</dbReference>
<dbReference type="InterPro" id="IPR011989">
    <property type="entry name" value="ARM-like"/>
</dbReference>
<evidence type="ECO:0000256" key="1">
    <source>
        <dbReference type="ARBA" id="ARBA00004604"/>
    </source>
</evidence>
<feature type="domain" description="Pre-rRNA-processing protein Ipi1 N-terminal" evidence="6">
    <location>
        <begin position="143"/>
        <end position="211"/>
    </location>
</feature>